<proteinExistence type="predicted"/>
<feature type="transmembrane region" description="Helical" evidence="2">
    <location>
        <begin position="29"/>
        <end position="48"/>
    </location>
</feature>
<dbReference type="AlphaFoldDB" id="A0A9P7VSH3"/>
<organism evidence="3 4">
    <name type="scientific">Guyanagaster necrorhizus</name>
    <dbReference type="NCBI Taxonomy" id="856835"/>
    <lineage>
        <taxon>Eukaryota</taxon>
        <taxon>Fungi</taxon>
        <taxon>Dikarya</taxon>
        <taxon>Basidiomycota</taxon>
        <taxon>Agaricomycotina</taxon>
        <taxon>Agaricomycetes</taxon>
        <taxon>Agaricomycetidae</taxon>
        <taxon>Agaricales</taxon>
        <taxon>Marasmiineae</taxon>
        <taxon>Physalacriaceae</taxon>
        <taxon>Guyanagaster</taxon>
    </lineage>
</organism>
<dbReference type="GeneID" id="66102213"/>
<feature type="region of interest" description="Disordered" evidence="1">
    <location>
        <begin position="80"/>
        <end position="101"/>
    </location>
</feature>
<protein>
    <submittedName>
        <fullName evidence="3">Uncharacterized protein</fullName>
    </submittedName>
</protein>
<reference evidence="3" key="1">
    <citation type="submission" date="2020-11" db="EMBL/GenBank/DDBJ databases">
        <title>Adaptations for nitrogen fixation in a non-lichenized fungal sporocarp promotes dispersal by wood-feeding termites.</title>
        <authorList>
            <consortium name="DOE Joint Genome Institute"/>
            <person name="Koch R.A."/>
            <person name="Yoon G."/>
            <person name="Arayal U."/>
            <person name="Lail K."/>
            <person name="Amirebrahimi M."/>
            <person name="Labutti K."/>
            <person name="Lipzen A."/>
            <person name="Riley R."/>
            <person name="Barry K."/>
            <person name="Henrissat B."/>
            <person name="Grigoriev I.V."/>
            <person name="Herr J.R."/>
            <person name="Aime M.C."/>
        </authorList>
    </citation>
    <scope>NUCLEOTIDE SEQUENCE</scope>
    <source>
        <strain evidence="3">MCA 3950</strain>
    </source>
</reference>
<evidence type="ECO:0000313" key="4">
    <source>
        <dbReference type="Proteomes" id="UP000812287"/>
    </source>
</evidence>
<keyword evidence="4" id="KW-1185">Reference proteome</keyword>
<dbReference type="RefSeq" id="XP_043039150.1">
    <property type="nucleotide sequence ID" value="XM_043179917.1"/>
</dbReference>
<evidence type="ECO:0000256" key="1">
    <source>
        <dbReference type="SAM" id="MobiDB-lite"/>
    </source>
</evidence>
<keyword evidence="2" id="KW-1133">Transmembrane helix</keyword>
<dbReference type="Proteomes" id="UP000812287">
    <property type="component" value="Unassembled WGS sequence"/>
</dbReference>
<name>A0A9P7VSH3_9AGAR</name>
<evidence type="ECO:0000256" key="2">
    <source>
        <dbReference type="SAM" id="Phobius"/>
    </source>
</evidence>
<gene>
    <name evidence="3" type="ORF">BT62DRAFT_170968</name>
</gene>
<sequence length="142" mass="15390">MLTVVTFARVFYLTPKPRSSVISRFLKEGFLFFLIVFVGNCANGILYLQSNRDISTIFSGFAIISGNVSGNHLLLAARRDGSVDPGSSESPRSVSISRGHNALSGHGDLVHTTVDIELNDLSPSKISGDIPVKRGDDHELCR</sequence>
<accession>A0A9P7VSH3</accession>
<feature type="compositionally biased region" description="Low complexity" evidence="1">
    <location>
        <begin position="87"/>
        <end position="97"/>
    </location>
</feature>
<comment type="caution">
    <text evidence="3">The sequence shown here is derived from an EMBL/GenBank/DDBJ whole genome shotgun (WGS) entry which is preliminary data.</text>
</comment>
<dbReference type="EMBL" id="MU250536">
    <property type="protein sequence ID" value="KAG7445650.1"/>
    <property type="molecule type" value="Genomic_DNA"/>
</dbReference>
<keyword evidence="2" id="KW-0812">Transmembrane</keyword>
<dbReference type="OrthoDB" id="3242376at2759"/>
<evidence type="ECO:0000313" key="3">
    <source>
        <dbReference type="EMBL" id="KAG7445650.1"/>
    </source>
</evidence>
<keyword evidence="2" id="KW-0472">Membrane</keyword>